<feature type="transmembrane region" description="Helical" evidence="6">
    <location>
        <begin position="507"/>
        <end position="526"/>
    </location>
</feature>
<dbReference type="Pfam" id="PF00361">
    <property type="entry name" value="Proton_antipo_M"/>
    <property type="match status" value="1"/>
</dbReference>
<accession>A0A2V4BRQ2</accession>
<dbReference type="RefSeq" id="WP_110306002.1">
    <property type="nucleotide sequence ID" value="NZ_QJHK01000004.1"/>
</dbReference>
<dbReference type="InterPro" id="IPR018393">
    <property type="entry name" value="NADHpl_OxRdtase_5_subgr"/>
</dbReference>
<dbReference type="PANTHER" id="PTHR42829:SF2">
    <property type="entry name" value="NADH-UBIQUINONE OXIDOREDUCTASE CHAIN 5"/>
    <property type="match status" value="1"/>
</dbReference>
<dbReference type="NCBIfam" id="NF005141">
    <property type="entry name" value="PRK06590.1"/>
    <property type="match status" value="1"/>
</dbReference>
<evidence type="ECO:0000256" key="5">
    <source>
        <dbReference type="RuleBase" id="RU000320"/>
    </source>
</evidence>
<dbReference type="InterPro" id="IPR003945">
    <property type="entry name" value="NU5C-like"/>
</dbReference>
<organism evidence="9 10">
    <name type="scientific">Flavobacterium cheongpyeongense</name>
    <dbReference type="NCBI Taxonomy" id="2212651"/>
    <lineage>
        <taxon>Bacteria</taxon>
        <taxon>Pseudomonadati</taxon>
        <taxon>Bacteroidota</taxon>
        <taxon>Flavobacteriia</taxon>
        <taxon>Flavobacteriales</taxon>
        <taxon>Flavobacteriaceae</taxon>
        <taxon>Flavobacterium</taxon>
    </lineage>
</organism>
<keyword evidence="4 6" id="KW-0472">Membrane</keyword>
<dbReference type="Gene3D" id="1.20.5.2700">
    <property type="match status" value="1"/>
</dbReference>
<reference evidence="9 10" key="1">
    <citation type="submission" date="2018-05" db="EMBL/GenBank/DDBJ databases">
        <title>Flavobacterium sp. strain IMCC34759, incomplete genome.</title>
        <authorList>
            <person name="Joung Y."/>
            <person name="Cho J."/>
        </authorList>
    </citation>
    <scope>NUCLEOTIDE SEQUENCE [LARGE SCALE GENOMIC DNA]</scope>
    <source>
        <strain evidence="9 10">IMCC34759</strain>
    </source>
</reference>
<dbReference type="GO" id="GO:0015990">
    <property type="term" value="P:electron transport coupled proton transport"/>
    <property type="evidence" value="ECO:0007669"/>
    <property type="project" value="TreeGrafter"/>
</dbReference>
<proteinExistence type="predicted"/>
<keyword evidence="3 6" id="KW-1133">Transmembrane helix</keyword>
<feature type="transmembrane region" description="Helical" evidence="6">
    <location>
        <begin position="117"/>
        <end position="135"/>
    </location>
</feature>
<evidence type="ECO:0000313" key="10">
    <source>
        <dbReference type="Proteomes" id="UP000247903"/>
    </source>
</evidence>
<feature type="transmembrane region" description="Helical" evidence="6">
    <location>
        <begin position="252"/>
        <end position="270"/>
    </location>
</feature>
<dbReference type="NCBIfam" id="TIGR01974">
    <property type="entry name" value="NDH_I_L"/>
    <property type="match status" value="1"/>
</dbReference>
<evidence type="ECO:0000256" key="4">
    <source>
        <dbReference type="ARBA" id="ARBA00023136"/>
    </source>
</evidence>
<dbReference type="GO" id="GO:0008137">
    <property type="term" value="F:NADH dehydrogenase (ubiquinone) activity"/>
    <property type="evidence" value="ECO:0007669"/>
    <property type="project" value="InterPro"/>
</dbReference>
<evidence type="ECO:0000313" key="9">
    <source>
        <dbReference type="EMBL" id="PXY41766.1"/>
    </source>
</evidence>
<dbReference type="Proteomes" id="UP000247903">
    <property type="component" value="Unassembled WGS sequence"/>
</dbReference>
<dbReference type="GO" id="GO:0012505">
    <property type="term" value="C:endomembrane system"/>
    <property type="evidence" value="ECO:0007669"/>
    <property type="project" value="UniProtKB-SubCell"/>
</dbReference>
<evidence type="ECO:0000259" key="7">
    <source>
        <dbReference type="Pfam" id="PF00361"/>
    </source>
</evidence>
<feature type="transmembrane region" description="Helical" evidence="6">
    <location>
        <begin position="87"/>
        <end position="105"/>
    </location>
</feature>
<feature type="transmembrane region" description="Helical" evidence="6">
    <location>
        <begin position="415"/>
        <end position="435"/>
    </location>
</feature>
<feature type="domain" description="NADH-Ubiquinone oxidoreductase (complex I) chain 5 N-terminal" evidence="8">
    <location>
        <begin position="68"/>
        <end position="118"/>
    </location>
</feature>
<comment type="caution">
    <text evidence="9">The sequence shown here is derived from an EMBL/GenBank/DDBJ whole genome shotgun (WGS) entry which is preliminary data.</text>
</comment>
<keyword evidence="2 5" id="KW-0812">Transmembrane</keyword>
<dbReference type="OrthoDB" id="9807568at2"/>
<feature type="transmembrane region" description="Helical" evidence="6">
    <location>
        <begin position="213"/>
        <end position="231"/>
    </location>
</feature>
<feature type="transmembrane region" description="Helical" evidence="6">
    <location>
        <begin position="30"/>
        <end position="51"/>
    </location>
</feature>
<name>A0A2V4BRQ2_9FLAO</name>
<evidence type="ECO:0000256" key="1">
    <source>
        <dbReference type="ARBA" id="ARBA00004127"/>
    </source>
</evidence>
<dbReference type="EMBL" id="QJHK01000004">
    <property type="protein sequence ID" value="PXY41766.1"/>
    <property type="molecule type" value="Genomic_DNA"/>
</dbReference>
<evidence type="ECO:0000256" key="6">
    <source>
        <dbReference type="SAM" id="Phobius"/>
    </source>
</evidence>
<protein>
    <submittedName>
        <fullName evidence="9">NADH-quinone oxidoreductase subunit L</fullName>
    </submittedName>
</protein>
<dbReference type="AlphaFoldDB" id="A0A2V4BRQ2"/>
<dbReference type="InterPro" id="IPR001516">
    <property type="entry name" value="Proton_antipo_N"/>
</dbReference>
<comment type="subcellular location">
    <subcellularLocation>
        <location evidence="1">Endomembrane system</location>
        <topology evidence="1">Multi-pass membrane protein</topology>
    </subcellularLocation>
    <subcellularLocation>
        <location evidence="5">Membrane</location>
        <topology evidence="5">Multi-pass membrane protein</topology>
    </subcellularLocation>
</comment>
<feature type="transmembrane region" description="Helical" evidence="6">
    <location>
        <begin position="377"/>
        <end position="395"/>
    </location>
</feature>
<evidence type="ECO:0000256" key="2">
    <source>
        <dbReference type="ARBA" id="ARBA00022692"/>
    </source>
</evidence>
<dbReference type="GO" id="GO:0003954">
    <property type="term" value="F:NADH dehydrogenase activity"/>
    <property type="evidence" value="ECO:0007669"/>
    <property type="project" value="TreeGrafter"/>
</dbReference>
<evidence type="ECO:0000256" key="3">
    <source>
        <dbReference type="ARBA" id="ARBA00022989"/>
    </source>
</evidence>
<dbReference type="PRINTS" id="PR01435">
    <property type="entry name" value="NPOXDRDTASE5"/>
</dbReference>
<dbReference type="InterPro" id="IPR001750">
    <property type="entry name" value="ND/Mrp_TM"/>
</dbReference>
<dbReference type="Pfam" id="PF00662">
    <property type="entry name" value="Proton_antipo_N"/>
    <property type="match status" value="1"/>
</dbReference>
<feature type="transmembrane region" description="Helical" evidence="6">
    <location>
        <begin position="6"/>
        <end position="23"/>
    </location>
</feature>
<feature type="transmembrane region" description="Helical" evidence="6">
    <location>
        <begin position="607"/>
        <end position="627"/>
    </location>
</feature>
<feature type="domain" description="NADH:quinone oxidoreductase/Mrp antiporter transmembrane" evidence="7">
    <location>
        <begin position="135"/>
        <end position="426"/>
    </location>
</feature>
<dbReference type="GO" id="GO:0016020">
    <property type="term" value="C:membrane"/>
    <property type="evidence" value="ECO:0007669"/>
    <property type="project" value="UniProtKB-SubCell"/>
</dbReference>
<feature type="transmembrane region" description="Helical" evidence="6">
    <location>
        <begin position="171"/>
        <end position="193"/>
    </location>
</feature>
<keyword evidence="10" id="KW-1185">Reference proteome</keyword>
<dbReference type="GO" id="GO:0042773">
    <property type="term" value="P:ATP synthesis coupled electron transport"/>
    <property type="evidence" value="ECO:0007669"/>
    <property type="project" value="InterPro"/>
</dbReference>
<feature type="transmembrane region" description="Helical" evidence="6">
    <location>
        <begin position="282"/>
        <end position="303"/>
    </location>
</feature>
<gene>
    <name evidence="9" type="ORF">DMB65_07260</name>
</gene>
<dbReference type="PANTHER" id="PTHR42829">
    <property type="entry name" value="NADH-UBIQUINONE OXIDOREDUCTASE CHAIN 5"/>
    <property type="match status" value="1"/>
</dbReference>
<dbReference type="PRINTS" id="PR01434">
    <property type="entry name" value="NADHDHGNASE5"/>
</dbReference>
<sequence length="629" mass="69385">MDTNLALVLVLTPFLGFLINVFLGKSLGKTVSGIIGTVAVAISFIVTLVLFNQISSTGKAIQVTLFEWIQISNLKIDLGFLLDQLSVLWLLFVTGIGSLIHLYSISYMHDDENMHKFFSYLNLFVFFMITLVIGSNLLVLFIGWEGVGLCSYLLIGFWHKNQDYNDAAKKAFIMNRIGDLGLLIGMFILGYTFKTLDYSELKQTILTIHYEPQIVWNISIAALCLFIGACGKSAQIPLYTWLPDAMAGPTPVSALIHAATMVTAGIFMVTRLNFVFDLATDVQTVIAIIGAITSLVAATIGLVQTDIKKVLAYSTVSQLGLMFLALGFGAYEVAVFHVITHAFFKACLFLGSGSVIHGLHGEQDMRKMGGLRKAMPITFWTMMISSLAISGVPFFSGFFSKDEILMTAFHHSIPLYVIGSIASIMTAFYMFRLMFLTFFKEFRGTEEQKHHLHESGSLITIPLIILAILAAFGGLISLPGHSWLNEYLAPLFTKVAGEEHHLGATEYSLMGVAVLGGLLGILIAYIKYFKQDNVPESDENITGLSKVLYNKYYVDEAYDALFVAPVNFLSKFFRDYIETGLSALVFGFGKVANEIAIQGKRLQSGSIGLYLFVFVLGMCAIISYIFLAQ</sequence>
<feature type="transmembrane region" description="Helical" evidence="6">
    <location>
        <begin position="456"/>
        <end position="478"/>
    </location>
</feature>
<evidence type="ECO:0000259" key="8">
    <source>
        <dbReference type="Pfam" id="PF00662"/>
    </source>
</evidence>